<reference evidence="2" key="2">
    <citation type="submission" date="2021-01" db="EMBL/GenBank/DDBJ databases">
        <authorList>
            <person name="Schikora-Tamarit M.A."/>
        </authorList>
    </citation>
    <scope>NUCLEOTIDE SEQUENCE</scope>
    <source>
        <strain evidence="2">NCAIM Y.01608</strain>
    </source>
</reference>
<feature type="region of interest" description="Disordered" evidence="1">
    <location>
        <begin position="1"/>
        <end position="40"/>
    </location>
</feature>
<accession>A0A9P8T235</accession>
<comment type="caution">
    <text evidence="2">The sequence shown here is derived from an EMBL/GenBank/DDBJ whole genome shotgun (WGS) entry which is preliminary data.</text>
</comment>
<keyword evidence="3" id="KW-1185">Reference proteome</keyword>
<evidence type="ECO:0000313" key="2">
    <source>
        <dbReference type="EMBL" id="KAH3663211.1"/>
    </source>
</evidence>
<dbReference type="EMBL" id="JAEUBD010001266">
    <property type="protein sequence ID" value="KAH3663211.1"/>
    <property type="molecule type" value="Genomic_DNA"/>
</dbReference>
<gene>
    <name evidence="2" type="ORF">OGATHE_004787</name>
</gene>
<protein>
    <submittedName>
        <fullName evidence="2">Uncharacterized protein</fullName>
    </submittedName>
</protein>
<sequence>MPTSSSFSSSSSSNASSSSSKFSTIKLRSSSSSLKSESVDGTEIAEAGFDADSSDEFPTPAYVVSGLSRLRRLYRMSFRILRSVLGERESRSRSSMSTSSLIRMKFSIIRSWQCGHTSRFSGLFIVLRLPPGGVGGAGVLTNSLNGGRSNHLARHLYVHPLLPHMLVILWKIEELGNLVSFGFGRPVVRDPLLFRYPNLSK</sequence>
<feature type="compositionally biased region" description="Low complexity" evidence="1">
    <location>
        <begin position="1"/>
        <end position="36"/>
    </location>
</feature>
<reference evidence="2" key="1">
    <citation type="journal article" date="2021" name="Open Biol.">
        <title>Shared evolutionary footprints suggest mitochondrial oxidative damage underlies multiple complex I losses in fungi.</title>
        <authorList>
            <person name="Schikora-Tamarit M.A."/>
            <person name="Marcet-Houben M."/>
            <person name="Nosek J."/>
            <person name="Gabaldon T."/>
        </authorList>
    </citation>
    <scope>NUCLEOTIDE SEQUENCE</scope>
    <source>
        <strain evidence="2">NCAIM Y.01608</strain>
    </source>
</reference>
<proteinExistence type="predicted"/>
<organism evidence="2 3">
    <name type="scientific">Ogataea polymorpha</name>
    <dbReference type="NCBI Taxonomy" id="460523"/>
    <lineage>
        <taxon>Eukaryota</taxon>
        <taxon>Fungi</taxon>
        <taxon>Dikarya</taxon>
        <taxon>Ascomycota</taxon>
        <taxon>Saccharomycotina</taxon>
        <taxon>Pichiomycetes</taxon>
        <taxon>Pichiales</taxon>
        <taxon>Pichiaceae</taxon>
        <taxon>Ogataea</taxon>
    </lineage>
</organism>
<dbReference type="AlphaFoldDB" id="A0A9P8T235"/>
<evidence type="ECO:0000313" key="3">
    <source>
        <dbReference type="Proteomes" id="UP000788993"/>
    </source>
</evidence>
<dbReference type="Proteomes" id="UP000788993">
    <property type="component" value="Unassembled WGS sequence"/>
</dbReference>
<evidence type="ECO:0000256" key="1">
    <source>
        <dbReference type="SAM" id="MobiDB-lite"/>
    </source>
</evidence>
<name>A0A9P8T235_9ASCO</name>